<evidence type="ECO:0000259" key="2">
    <source>
        <dbReference type="Pfam" id="PF01609"/>
    </source>
</evidence>
<name>A0A3G8LX97_9GAMM</name>
<dbReference type="PANTHER" id="PTHR35404">
    <property type="entry name" value="TRANSPOSASE OF TN10"/>
    <property type="match status" value="1"/>
</dbReference>
<dbReference type="KEGG" id="slj:EGC82_12580"/>
<dbReference type="InterPro" id="IPR002559">
    <property type="entry name" value="Transposase_11"/>
</dbReference>
<reference evidence="4" key="1">
    <citation type="submission" date="2018-11" db="EMBL/GenBank/DDBJ databases">
        <title>Shewanella sp. M2.</title>
        <authorList>
            <person name="Hwang Y.J."/>
            <person name="Hwang C.Y."/>
        </authorList>
    </citation>
    <scope>NUCLEOTIDE SEQUENCE [LARGE SCALE GENOMIC DNA]</scope>
    <source>
        <strain evidence="4">LMG 19866</strain>
    </source>
</reference>
<keyword evidence="1" id="KW-0812">Transmembrane</keyword>
<evidence type="ECO:0000256" key="1">
    <source>
        <dbReference type="SAM" id="Phobius"/>
    </source>
</evidence>
<sequence length="400" mass="46348">MRDIHILHDLLKKQCPKIHQKRLNSLMVATESLLDGNQLSLTQLGRNITGSVAAKHNIKRIDRLLGNHHLVQDKITIYQWHARYLCASNPMPIILVDWSDVREQLRMMTLRASISVQGRSVTLYERTFLFEDYNAPRSHNAFLAELANVLPQGCCPLIVTDAGYRNTWFREVERYGWFWLGRVRGDVSFMHHGKATWFSNKSLYPKANSTAKDIGNVQLARKSPLSCHLHLFKAKPKLRKDKRSSKAGRNHTAQKSYRLGSKEPWLLATNLPPEYFNSIKVVELYAKRMQIEETFRDLKSPQYGMGLRQSRSRCPKRYDVLLLITMLAEILLWCIGIAARHLGWQKDFQANSIKHRAVLSVVRLGKEVRRRPKYTLKASIIYWALNEYIKLVHTAGRPKL</sequence>
<dbReference type="GO" id="GO:0004803">
    <property type="term" value="F:transposase activity"/>
    <property type="evidence" value="ECO:0007669"/>
    <property type="project" value="InterPro"/>
</dbReference>
<dbReference type="EMBL" id="CP034015">
    <property type="protein sequence ID" value="AZG73522.1"/>
    <property type="molecule type" value="Genomic_DNA"/>
</dbReference>
<accession>A0A3G8LX97</accession>
<dbReference type="PANTHER" id="PTHR35404:SF8">
    <property type="entry name" value="TRANSPOSASE OF TN10"/>
    <property type="match status" value="1"/>
</dbReference>
<dbReference type="Gene3D" id="3.90.350.10">
    <property type="entry name" value="Transposase Inhibitor Protein From Tn5, Chain A, domain 1"/>
    <property type="match status" value="1"/>
</dbReference>
<keyword evidence="1" id="KW-1133">Transmembrane helix</keyword>
<gene>
    <name evidence="3" type="ORF">EGC82_12580</name>
</gene>
<dbReference type="NCBIfam" id="NF033591">
    <property type="entry name" value="transpos_IS4_2"/>
    <property type="match status" value="1"/>
</dbReference>
<evidence type="ECO:0000313" key="3">
    <source>
        <dbReference type="EMBL" id="AZG73522.1"/>
    </source>
</evidence>
<organism evidence="3 4">
    <name type="scientific">Shewanella livingstonensis</name>
    <dbReference type="NCBI Taxonomy" id="150120"/>
    <lineage>
        <taxon>Bacteria</taxon>
        <taxon>Pseudomonadati</taxon>
        <taxon>Pseudomonadota</taxon>
        <taxon>Gammaproteobacteria</taxon>
        <taxon>Alteromonadales</taxon>
        <taxon>Shewanellaceae</taxon>
        <taxon>Shewanella</taxon>
    </lineage>
</organism>
<proteinExistence type="predicted"/>
<dbReference type="OrthoDB" id="6140187at2"/>
<dbReference type="Pfam" id="PF01609">
    <property type="entry name" value="DDE_Tnp_1"/>
    <property type="match status" value="1"/>
</dbReference>
<dbReference type="InterPro" id="IPR012337">
    <property type="entry name" value="RNaseH-like_sf"/>
</dbReference>
<dbReference type="InterPro" id="IPR047658">
    <property type="entry name" value="IS4-like_transpos"/>
</dbReference>
<evidence type="ECO:0000313" key="4">
    <source>
        <dbReference type="Proteomes" id="UP000278035"/>
    </source>
</evidence>
<feature type="domain" description="Transposase IS4-like" evidence="2">
    <location>
        <begin position="154"/>
        <end position="313"/>
    </location>
</feature>
<dbReference type="GO" id="GO:0003677">
    <property type="term" value="F:DNA binding"/>
    <property type="evidence" value="ECO:0007669"/>
    <property type="project" value="InterPro"/>
</dbReference>
<dbReference type="RefSeq" id="WP_124731070.1">
    <property type="nucleotide sequence ID" value="NZ_CBCSKC010000104.1"/>
</dbReference>
<feature type="transmembrane region" description="Helical" evidence="1">
    <location>
        <begin position="320"/>
        <end position="339"/>
    </location>
</feature>
<dbReference type="AlphaFoldDB" id="A0A3G8LX97"/>
<dbReference type="SUPFAM" id="SSF53098">
    <property type="entry name" value="Ribonuclease H-like"/>
    <property type="match status" value="1"/>
</dbReference>
<dbReference type="GO" id="GO:0006313">
    <property type="term" value="P:DNA transposition"/>
    <property type="evidence" value="ECO:0007669"/>
    <property type="project" value="InterPro"/>
</dbReference>
<keyword evidence="1" id="KW-0472">Membrane</keyword>
<dbReference type="Proteomes" id="UP000278035">
    <property type="component" value="Chromosome"/>
</dbReference>
<protein>
    <submittedName>
        <fullName evidence="3">IS4 family transposase</fullName>
    </submittedName>
</protein>
<keyword evidence="4" id="KW-1185">Reference proteome</keyword>